<dbReference type="Pfam" id="PF08669">
    <property type="entry name" value="GCV_T_C"/>
    <property type="match status" value="1"/>
</dbReference>
<dbReference type="InterPro" id="IPR029043">
    <property type="entry name" value="GcvT/YgfZ_C"/>
</dbReference>
<dbReference type="Gene3D" id="4.10.1250.10">
    <property type="entry name" value="Aminomethyltransferase fragment"/>
    <property type="match status" value="1"/>
</dbReference>
<evidence type="ECO:0000256" key="1">
    <source>
        <dbReference type="ARBA" id="ARBA00008609"/>
    </source>
</evidence>
<evidence type="ECO:0000256" key="5">
    <source>
        <dbReference type="ARBA" id="ARBA00031395"/>
    </source>
</evidence>
<dbReference type="Pfam" id="PF01571">
    <property type="entry name" value="GCV_T"/>
    <property type="match status" value="1"/>
</dbReference>
<dbReference type="InterPro" id="IPR013977">
    <property type="entry name" value="GcvT_C"/>
</dbReference>
<dbReference type="Gene3D" id="2.40.30.110">
    <property type="entry name" value="Aminomethyltransferase beta-barrel domains"/>
    <property type="match status" value="1"/>
</dbReference>
<dbReference type="NCBIfam" id="NF001567">
    <property type="entry name" value="PRK00389.1"/>
    <property type="match status" value="1"/>
</dbReference>
<evidence type="ECO:0000259" key="7">
    <source>
        <dbReference type="Pfam" id="PF01571"/>
    </source>
</evidence>
<dbReference type="Gene3D" id="3.30.1360.120">
    <property type="entry name" value="Probable tRNA modification gtpase trme, domain 1"/>
    <property type="match status" value="1"/>
</dbReference>
<feature type="domain" description="GCVT N-terminal" evidence="7">
    <location>
        <begin position="12"/>
        <end position="260"/>
    </location>
</feature>
<feature type="domain" description="Aminomethyltransferase C-terminal" evidence="8">
    <location>
        <begin position="288"/>
        <end position="366"/>
    </location>
</feature>
<keyword evidence="3" id="KW-0032">Aminotransferase</keyword>
<dbReference type="GO" id="GO:0004047">
    <property type="term" value="F:aminomethyltransferase activity"/>
    <property type="evidence" value="ECO:0007669"/>
    <property type="project" value="UniProtKB-EC"/>
</dbReference>
<evidence type="ECO:0000313" key="10">
    <source>
        <dbReference type="Proteomes" id="UP001059934"/>
    </source>
</evidence>
<evidence type="ECO:0000313" key="9">
    <source>
        <dbReference type="EMBL" id="UVW34183.1"/>
    </source>
</evidence>
<dbReference type="SUPFAM" id="SSF103025">
    <property type="entry name" value="Folate-binding domain"/>
    <property type="match status" value="1"/>
</dbReference>
<reference evidence="9" key="1">
    <citation type="submission" date="2022-08" db="EMBL/GenBank/DDBJ databases">
        <title>Catabolic pathway analysis in culturable SAR92 clade bacteria reveals their overlooked roles in DMSP degradation in coastal seas.</title>
        <authorList>
            <person name="He X."/>
            <person name="Zhang X."/>
            <person name="Zhang Y."/>
        </authorList>
    </citation>
    <scope>NUCLEOTIDE SEQUENCE</scope>
    <source>
        <strain evidence="9">H455</strain>
    </source>
</reference>
<dbReference type="PANTHER" id="PTHR43757:SF2">
    <property type="entry name" value="AMINOMETHYLTRANSFERASE, MITOCHONDRIAL"/>
    <property type="match status" value="1"/>
</dbReference>
<proteinExistence type="inferred from homology"/>
<protein>
    <recommendedName>
        <fullName evidence="2">aminomethyltransferase</fullName>
        <ecNumber evidence="2">2.1.2.10</ecNumber>
    </recommendedName>
    <alternativeName>
        <fullName evidence="5">Glycine cleavage system T protein</fullName>
    </alternativeName>
</protein>
<keyword evidence="10" id="KW-1185">Reference proteome</keyword>
<dbReference type="NCBIfam" id="TIGR00528">
    <property type="entry name" value="gcvT"/>
    <property type="match status" value="1"/>
</dbReference>
<dbReference type="PIRSF" id="PIRSF006487">
    <property type="entry name" value="GcvT"/>
    <property type="match status" value="1"/>
</dbReference>
<dbReference type="EC" id="2.1.2.10" evidence="2"/>
<dbReference type="EMBL" id="CP103416">
    <property type="protein sequence ID" value="UVW34183.1"/>
    <property type="molecule type" value="Genomic_DNA"/>
</dbReference>
<dbReference type="PANTHER" id="PTHR43757">
    <property type="entry name" value="AMINOMETHYLTRANSFERASE"/>
    <property type="match status" value="1"/>
</dbReference>
<comment type="similarity">
    <text evidence="1">Belongs to the GcvT family.</text>
</comment>
<evidence type="ECO:0000256" key="2">
    <source>
        <dbReference type="ARBA" id="ARBA00012616"/>
    </source>
</evidence>
<dbReference type="InterPro" id="IPR006222">
    <property type="entry name" value="GCVT_N"/>
</dbReference>
<sequence>MSTDAEIQKTVFYDYHLAAGGKMVPFAGYLMPVQYSSGIMQEHLHCRDNAGLFDVSHMGQIIVEGEGAAEALEKLMPVDLESLGINQQTYATLTNEQGGVMDDLIVTRWAENVFFLIVNAGCKIQDLEHIRSHLPGFAVRYLGERGLLALQGLRAKEIMAELSPEANRLVFMNGCHSSIDGIECYITRSGYTGEDGFEISVDPSDAHRLADKLLSYDLVNWIGLGARDSLRLEAGLCLYGHDMNETTSPVEAGIIWSISKSRRVDGAKAGGFLGAETILAQIANGVSKKRVGFLVDGRAPVREGAEIVDQAGNVVGAITSGGFGPTLQAPVAMGYVAIEFAPVGTKLNALVRGRSLPITVTKMPLVEQRYFRG</sequence>
<dbReference type="SUPFAM" id="SSF101790">
    <property type="entry name" value="Aminomethyltransferase beta-barrel domain"/>
    <property type="match status" value="1"/>
</dbReference>
<dbReference type="Gene3D" id="3.30.70.1400">
    <property type="entry name" value="Aminomethyltransferase beta-barrel domains"/>
    <property type="match status" value="1"/>
</dbReference>
<evidence type="ECO:0000256" key="6">
    <source>
        <dbReference type="ARBA" id="ARBA00047665"/>
    </source>
</evidence>
<evidence type="ECO:0000256" key="3">
    <source>
        <dbReference type="ARBA" id="ARBA00022576"/>
    </source>
</evidence>
<organism evidence="9 10">
    <name type="scientific">SAR92 clade bacterium H455</name>
    <dbReference type="NCBI Taxonomy" id="2974818"/>
    <lineage>
        <taxon>Bacteria</taxon>
        <taxon>Pseudomonadati</taxon>
        <taxon>Pseudomonadota</taxon>
        <taxon>Gammaproteobacteria</taxon>
        <taxon>Cellvibrionales</taxon>
        <taxon>Porticoccaceae</taxon>
        <taxon>SAR92 clade</taxon>
    </lineage>
</organism>
<dbReference type="NCBIfam" id="NF010093">
    <property type="entry name" value="PRK13579.1"/>
    <property type="match status" value="1"/>
</dbReference>
<dbReference type="Proteomes" id="UP001059934">
    <property type="component" value="Chromosome"/>
</dbReference>
<keyword evidence="4 9" id="KW-0808">Transferase</keyword>
<dbReference type="InterPro" id="IPR006223">
    <property type="entry name" value="GcvT"/>
</dbReference>
<evidence type="ECO:0000256" key="4">
    <source>
        <dbReference type="ARBA" id="ARBA00022679"/>
    </source>
</evidence>
<comment type="catalytic activity">
    <reaction evidence="6">
        <text>N(6)-[(R)-S(8)-aminomethyldihydrolipoyl]-L-lysyl-[protein] + (6S)-5,6,7,8-tetrahydrofolate = N(6)-[(R)-dihydrolipoyl]-L-lysyl-[protein] + (6R)-5,10-methylene-5,6,7,8-tetrahydrofolate + NH4(+)</text>
        <dbReference type="Rhea" id="RHEA:16945"/>
        <dbReference type="Rhea" id="RHEA-COMP:10475"/>
        <dbReference type="Rhea" id="RHEA-COMP:10492"/>
        <dbReference type="ChEBI" id="CHEBI:15636"/>
        <dbReference type="ChEBI" id="CHEBI:28938"/>
        <dbReference type="ChEBI" id="CHEBI:57453"/>
        <dbReference type="ChEBI" id="CHEBI:83100"/>
        <dbReference type="ChEBI" id="CHEBI:83143"/>
        <dbReference type="EC" id="2.1.2.10"/>
    </reaction>
</comment>
<dbReference type="InterPro" id="IPR028896">
    <property type="entry name" value="GcvT/YgfZ/DmdA"/>
</dbReference>
<evidence type="ECO:0000259" key="8">
    <source>
        <dbReference type="Pfam" id="PF08669"/>
    </source>
</evidence>
<name>A0ABY5TPE1_9GAMM</name>
<dbReference type="InterPro" id="IPR027266">
    <property type="entry name" value="TrmE/GcvT-like"/>
</dbReference>
<accession>A0ABY5TPE1</accession>
<gene>
    <name evidence="9" type="primary">gcvT</name>
    <name evidence="9" type="ORF">NYF23_09130</name>
</gene>